<keyword evidence="1" id="KW-0812">Transmembrane</keyword>
<gene>
    <name evidence="2" type="ORF">MFUM_1460</name>
</gene>
<name>A0ABM9IDP4_9BACT</name>
<accession>A0ABM9IDP4</accession>
<dbReference type="SUPFAM" id="SSF50974">
    <property type="entry name" value="Nitrous oxide reductase, N-terminal domain"/>
    <property type="match status" value="1"/>
</dbReference>
<dbReference type="NCBIfam" id="TIGR02276">
    <property type="entry name" value="beta_rpt_yvtn"/>
    <property type="match status" value="1"/>
</dbReference>
<feature type="transmembrane region" description="Helical" evidence="1">
    <location>
        <begin position="74"/>
        <end position="94"/>
    </location>
</feature>
<dbReference type="Proteomes" id="UP001161497">
    <property type="component" value="Chromosome"/>
</dbReference>
<organism evidence="2 3">
    <name type="scientific">Candidatus Methylacidiphilum fumarolicum</name>
    <dbReference type="NCBI Taxonomy" id="591154"/>
    <lineage>
        <taxon>Bacteria</taxon>
        <taxon>Pseudomonadati</taxon>
        <taxon>Verrucomicrobiota</taxon>
        <taxon>Methylacidiphilae</taxon>
        <taxon>Methylacidiphilales</taxon>
        <taxon>Methylacidiphilaceae</taxon>
        <taxon>Methylacidiphilum (ex Ratnadevi et al. 2023)</taxon>
    </lineage>
</organism>
<protein>
    <submittedName>
        <fullName evidence="2">Uncharacterized protein</fullName>
    </submittedName>
</protein>
<dbReference type="InterPro" id="IPR019405">
    <property type="entry name" value="Lactonase_7-beta_prop"/>
</dbReference>
<keyword evidence="1" id="KW-1133">Transmembrane helix</keyword>
<dbReference type="RefSeq" id="WP_009060890.1">
    <property type="nucleotide sequence ID" value="NZ_JAHXRZ010000018.1"/>
</dbReference>
<keyword evidence="1" id="KW-0472">Membrane</keyword>
<evidence type="ECO:0000313" key="3">
    <source>
        <dbReference type="Proteomes" id="UP001161497"/>
    </source>
</evidence>
<proteinExistence type="predicted"/>
<dbReference type="InterPro" id="IPR011045">
    <property type="entry name" value="N2O_reductase_N"/>
</dbReference>
<evidence type="ECO:0000256" key="1">
    <source>
        <dbReference type="SAM" id="Phobius"/>
    </source>
</evidence>
<dbReference type="InterPro" id="IPR015943">
    <property type="entry name" value="WD40/YVTN_repeat-like_dom_sf"/>
</dbReference>
<dbReference type="PANTHER" id="PTHR47197:SF3">
    <property type="entry name" value="DIHYDRO-HEME D1 DEHYDROGENASE"/>
    <property type="match status" value="1"/>
</dbReference>
<feature type="transmembrane region" description="Helical" evidence="1">
    <location>
        <begin position="43"/>
        <end position="62"/>
    </location>
</feature>
<dbReference type="InterPro" id="IPR051200">
    <property type="entry name" value="Host-pathogen_enzymatic-act"/>
</dbReference>
<dbReference type="InterPro" id="IPR011964">
    <property type="entry name" value="YVTN_b-propeller_repeat"/>
</dbReference>
<dbReference type="PANTHER" id="PTHR47197">
    <property type="entry name" value="PROTEIN NIRF"/>
    <property type="match status" value="1"/>
</dbReference>
<dbReference type="Gene3D" id="2.130.10.10">
    <property type="entry name" value="YVTN repeat-like/Quinoprotein amine dehydrogenase"/>
    <property type="match status" value="2"/>
</dbReference>
<reference evidence="2" key="1">
    <citation type="submission" date="2023-03" db="EMBL/GenBank/DDBJ databases">
        <authorList>
            <person name="Cremers G."/>
            <person name="Picone N."/>
        </authorList>
    </citation>
    <scope>NUCLEOTIDE SEQUENCE</scope>
    <source>
        <strain evidence="2">Sample_alias</strain>
    </source>
</reference>
<dbReference type="Pfam" id="PF10282">
    <property type="entry name" value="Lactonase"/>
    <property type="match status" value="1"/>
</dbReference>
<sequence length="410" mass="46767">MKLINYFFLIQLQFFIEMQFQFFRFFYIDYFNVTQKHDNLNKFFIFFSMSIQKNGFFNFFLLKFKILSFSTLLIHLWVFFLVIIFSALICFSSVRASVHPLAYVSCEGGIAIIDIEKNEKLMTIALPGSMLRGIGIDKEGKTLFVADKSTQSLLILDANNGKIKKAIRLGQNPEFLRLHPERKFLFVSYEPDLLKSSSPIGAKIAQIDIQKERIDNEFSGGNETEAIEFSQDGSKLLVANEGENSIGLYDIETRREIRRIDLQKIGTRPRGLKRAPQEEIYAVTFENSNTLALFDKNFSLLKTTTTASGPYGVAFDPSGKRLLLLAFRDRKLQVFDSQNLKLLAEAPVGLRSWHFTFSPDGKKILVASGRSDALYIFDADNYKELAKIEGIKMPWGIITYPLSYGSLDSP</sequence>
<keyword evidence="3" id="KW-1185">Reference proteome</keyword>
<feature type="transmembrane region" description="Helical" evidence="1">
    <location>
        <begin position="7"/>
        <end position="28"/>
    </location>
</feature>
<dbReference type="EMBL" id="OX458932">
    <property type="protein sequence ID" value="CAI9085803.1"/>
    <property type="molecule type" value="Genomic_DNA"/>
</dbReference>
<evidence type="ECO:0000313" key="2">
    <source>
        <dbReference type="EMBL" id="CAI9085803.1"/>
    </source>
</evidence>